<dbReference type="Gene3D" id="3.40.50.2300">
    <property type="match status" value="2"/>
</dbReference>
<comment type="caution">
    <text evidence="6">The sequence shown here is derived from an EMBL/GenBank/DDBJ whole genome shotgun (WGS) entry which is preliminary data.</text>
</comment>
<keyword evidence="2" id="KW-0238">DNA-binding</keyword>
<evidence type="ECO:0000259" key="5">
    <source>
        <dbReference type="PROSITE" id="PS50949"/>
    </source>
</evidence>
<keyword evidence="7" id="KW-1185">Reference proteome</keyword>
<accession>A0ABV4U5G4</accession>
<evidence type="ECO:0000313" key="6">
    <source>
        <dbReference type="EMBL" id="MFA9478834.1"/>
    </source>
</evidence>
<evidence type="ECO:0000256" key="4">
    <source>
        <dbReference type="SAM" id="MobiDB-lite"/>
    </source>
</evidence>
<dbReference type="RefSeq" id="WP_425345759.1">
    <property type="nucleotide sequence ID" value="NZ_JBGUBD010000006.1"/>
</dbReference>
<gene>
    <name evidence="6" type="ORF">ACERK3_11070</name>
</gene>
<dbReference type="PROSITE" id="PS50949">
    <property type="entry name" value="HTH_GNTR"/>
    <property type="match status" value="1"/>
</dbReference>
<reference evidence="6 7" key="1">
    <citation type="submission" date="2024-08" db="EMBL/GenBank/DDBJ databases">
        <title>Whole-genome sequencing of halo(alkali)philic microorganisms from hypersaline lakes.</title>
        <authorList>
            <person name="Sorokin D.Y."/>
            <person name="Merkel A.Y."/>
            <person name="Messina E."/>
            <person name="Yakimov M."/>
        </authorList>
    </citation>
    <scope>NUCLEOTIDE SEQUENCE [LARGE SCALE GENOMIC DNA]</scope>
    <source>
        <strain evidence="6 7">AB-hyl4</strain>
    </source>
</reference>
<dbReference type="InterPro" id="IPR046335">
    <property type="entry name" value="LacI/GalR-like_sensor"/>
</dbReference>
<evidence type="ECO:0000256" key="1">
    <source>
        <dbReference type="ARBA" id="ARBA00023015"/>
    </source>
</evidence>
<dbReference type="PANTHER" id="PTHR30146">
    <property type="entry name" value="LACI-RELATED TRANSCRIPTIONAL REPRESSOR"/>
    <property type="match status" value="1"/>
</dbReference>
<protein>
    <submittedName>
        <fullName evidence="6">GntR family transcriptional regulator</fullName>
    </submittedName>
</protein>
<dbReference type="InterPro" id="IPR036388">
    <property type="entry name" value="WH-like_DNA-bd_sf"/>
</dbReference>
<evidence type="ECO:0000313" key="7">
    <source>
        <dbReference type="Proteomes" id="UP001575105"/>
    </source>
</evidence>
<feature type="region of interest" description="Disordered" evidence="4">
    <location>
        <begin position="353"/>
        <end position="389"/>
    </location>
</feature>
<dbReference type="Gene3D" id="1.10.10.10">
    <property type="entry name" value="Winged helix-like DNA-binding domain superfamily/Winged helix DNA-binding domain"/>
    <property type="match status" value="1"/>
</dbReference>
<dbReference type="Pfam" id="PF00392">
    <property type="entry name" value="GntR"/>
    <property type="match status" value="1"/>
</dbReference>
<feature type="domain" description="HTH gntR-type" evidence="5">
    <location>
        <begin position="2"/>
        <end position="70"/>
    </location>
</feature>
<dbReference type="InterPro" id="IPR036390">
    <property type="entry name" value="WH_DNA-bd_sf"/>
</dbReference>
<dbReference type="PANTHER" id="PTHR30146:SF109">
    <property type="entry name" value="HTH-TYPE TRANSCRIPTIONAL REGULATOR GALS"/>
    <property type="match status" value="1"/>
</dbReference>
<dbReference type="InterPro" id="IPR028082">
    <property type="entry name" value="Peripla_BP_I"/>
</dbReference>
<dbReference type="SUPFAM" id="SSF53822">
    <property type="entry name" value="Periplasmic binding protein-like I"/>
    <property type="match status" value="1"/>
</dbReference>
<sequence length="389" mass="42818">MGIKSDQVRHVILRQIRSGEFAAGEQLPSEQALADTLGVSVQTVRRGLAQLVEDQVIVKQPRVGNFVRSRASSTAARQVVLALPTYLREADSPRPSAEALLGGIGKALHWCDYAVRTMYYRHDHFAEDVGDHLAEGGFDGLLLLGHRLIPEQQIRRLLRTGPPTVLLSRDPHLLSLGVSAFYLHTAFLLESLLAGFIERGYRNIRVVQFTSSPWVGDASLVLQRYAAWLGLNFDQLVVALPNSTGRVDYTPLDDLLEPNHRPEALIVPDECVASKVFRRAYQVDCRVPDQLALAALYDSTPAIHPVPLTACDAQRGNHEVGHMAATHLHEMIEGRAKAIQVAVCEGVAWRDTVGHKRNPPVEPNLQQLERRESSGDQAGAAVSTRSSGR</sequence>
<dbReference type="InterPro" id="IPR000524">
    <property type="entry name" value="Tscrpt_reg_HTH_GntR"/>
</dbReference>
<dbReference type="SUPFAM" id="SSF46785">
    <property type="entry name" value="Winged helix' DNA-binding domain"/>
    <property type="match status" value="1"/>
</dbReference>
<dbReference type="SMART" id="SM00345">
    <property type="entry name" value="HTH_GNTR"/>
    <property type="match status" value="1"/>
</dbReference>
<keyword evidence="1" id="KW-0805">Transcription regulation</keyword>
<proteinExistence type="predicted"/>
<dbReference type="Pfam" id="PF13377">
    <property type="entry name" value="Peripla_BP_3"/>
    <property type="match status" value="1"/>
</dbReference>
<evidence type="ECO:0000256" key="3">
    <source>
        <dbReference type="ARBA" id="ARBA00023163"/>
    </source>
</evidence>
<evidence type="ECO:0000256" key="2">
    <source>
        <dbReference type="ARBA" id="ARBA00023125"/>
    </source>
</evidence>
<dbReference type="Proteomes" id="UP001575105">
    <property type="component" value="Unassembled WGS sequence"/>
</dbReference>
<name>A0ABV4U5G4_9BACT</name>
<keyword evidence="3" id="KW-0804">Transcription</keyword>
<organism evidence="6 7">
    <name type="scientific">Natronomicrosphaera hydrolytica</name>
    <dbReference type="NCBI Taxonomy" id="3242702"/>
    <lineage>
        <taxon>Bacteria</taxon>
        <taxon>Pseudomonadati</taxon>
        <taxon>Planctomycetota</taxon>
        <taxon>Phycisphaerae</taxon>
        <taxon>Phycisphaerales</taxon>
        <taxon>Phycisphaeraceae</taxon>
        <taxon>Natronomicrosphaera</taxon>
    </lineage>
</organism>
<dbReference type="EMBL" id="JBGUBD010000006">
    <property type="protein sequence ID" value="MFA9478834.1"/>
    <property type="molecule type" value="Genomic_DNA"/>
</dbReference>
<dbReference type="CDD" id="cd07377">
    <property type="entry name" value="WHTH_GntR"/>
    <property type="match status" value="1"/>
</dbReference>